<keyword evidence="4 5" id="KW-0720">Serine protease</keyword>
<evidence type="ECO:0000256" key="1">
    <source>
        <dbReference type="ARBA" id="ARBA00009179"/>
    </source>
</evidence>
<dbReference type="InterPro" id="IPR001478">
    <property type="entry name" value="PDZ"/>
</dbReference>
<dbReference type="OrthoDB" id="9812068at2"/>
<evidence type="ECO:0000256" key="3">
    <source>
        <dbReference type="ARBA" id="ARBA00022801"/>
    </source>
</evidence>
<dbReference type="SMART" id="SM00228">
    <property type="entry name" value="PDZ"/>
    <property type="match status" value="1"/>
</dbReference>
<dbReference type="Proteomes" id="UP000447876">
    <property type="component" value="Unassembled WGS sequence"/>
</dbReference>
<feature type="signal peptide" evidence="6">
    <location>
        <begin position="1"/>
        <end position="26"/>
    </location>
</feature>
<dbReference type="GO" id="GO:0030288">
    <property type="term" value="C:outer membrane-bounded periplasmic space"/>
    <property type="evidence" value="ECO:0007669"/>
    <property type="project" value="TreeGrafter"/>
</dbReference>
<evidence type="ECO:0000256" key="4">
    <source>
        <dbReference type="ARBA" id="ARBA00022825"/>
    </source>
</evidence>
<dbReference type="AlphaFoldDB" id="A0A7X3CQI6"/>
<dbReference type="PANTHER" id="PTHR32060:SF30">
    <property type="entry name" value="CARBOXY-TERMINAL PROCESSING PROTEASE CTPA"/>
    <property type="match status" value="1"/>
</dbReference>
<dbReference type="InterPro" id="IPR055210">
    <property type="entry name" value="CtpA/B_N"/>
</dbReference>
<name>A0A7X3CQI6_9BACL</name>
<feature type="chain" id="PRO_5030698498" evidence="6">
    <location>
        <begin position="27"/>
        <end position="483"/>
    </location>
</feature>
<dbReference type="InterPro" id="IPR036034">
    <property type="entry name" value="PDZ_sf"/>
</dbReference>
<dbReference type="Gene3D" id="2.30.42.10">
    <property type="match status" value="1"/>
</dbReference>
<dbReference type="GO" id="GO:0004175">
    <property type="term" value="F:endopeptidase activity"/>
    <property type="evidence" value="ECO:0007669"/>
    <property type="project" value="TreeGrafter"/>
</dbReference>
<dbReference type="GO" id="GO:0006508">
    <property type="term" value="P:proteolysis"/>
    <property type="evidence" value="ECO:0007669"/>
    <property type="project" value="UniProtKB-KW"/>
</dbReference>
<gene>
    <name evidence="8" type="ORF">GNP95_20135</name>
</gene>
<dbReference type="Pfam" id="PF17820">
    <property type="entry name" value="PDZ_6"/>
    <property type="match status" value="1"/>
</dbReference>
<dbReference type="GO" id="GO:0008236">
    <property type="term" value="F:serine-type peptidase activity"/>
    <property type="evidence" value="ECO:0007669"/>
    <property type="project" value="UniProtKB-KW"/>
</dbReference>
<evidence type="ECO:0000256" key="2">
    <source>
        <dbReference type="ARBA" id="ARBA00022670"/>
    </source>
</evidence>
<keyword evidence="6" id="KW-0732">Signal</keyword>
<dbReference type="PANTHER" id="PTHR32060">
    <property type="entry name" value="TAIL-SPECIFIC PROTEASE"/>
    <property type="match status" value="1"/>
</dbReference>
<dbReference type="InterPro" id="IPR029045">
    <property type="entry name" value="ClpP/crotonase-like_dom_sf"/>
</dbReference>
<dbReference type="SUPFAM" id="SSF50156">
    <property type="entry name" value="PDZ domain-like"/>
    <property type="match status" value="1"/>
</dbReference>
<organism evidence="8 9">
    <name type="scientific">Paenibacillus woosongensis</name>
    <dbReference type="NCBI Taxonomy" id="307580"/>
    <lineage>
        <taxon>Bacteria</taxon>
        <taxon>Bacillati</taxon>
        <taxon>Bacillota</taxon>
        <taxon>Bacilli</taxon>
        <taxon>Bacillales</taxon>
        <taxon>Paenibacillaceae</taxon>
        <taxon>Paenibacillus</taxon>
    </lineage>
</organism>
<evidence type="ECO:0000313" key="9">
    <source>
        <dbReference type="Proteomes" id="UP000447876"/>
    </source>
</evidence>
<protein>
    <submittedName>
        <fullName evidence="8">PDZ domain-containing protein</fullName>
    </submittedName>
</protein>
<dbReference type="InterPro" id="IPR004447">
    <property type="entry name" value="Peptidase_S41A"/>
</dbReference>
<comment type="caution">
    <text evidence="8">The sequence shown here is derived from an EMBL/GenBank/DDBJ whole genome shotgun (WGS) entry which is preliminary data.</text>
</comment>
<comment type="similarity">
    <text evidence="1 5">Belongs to the peptidase S41A family.</text>
</comment>
<dbReference type="GO" id="GO:0007165">
    <property type="term" value="P:signal transduction"/>
    <property type="evidence" value="ECO:0007669"/>
    <property type="project" value="TreeGrafter"/>
</dbReference>
<dbReference type="SUPFAM" id="SSF52096">
    <property type="entry name" value="ClpP/crotonase"/>
    <property type="match status" value="1"/>
</dbReference>
<evidence type="ECO:0000256" key="5">
    <source>
        <dbReference type="RuleBase" id="RU004404"/>
    </source>
</evidence>
<dbReference type="Gene3D" id="3.30.750.44">
    <property type="match status" value="1"/>
</dbReference>
<dbReference type="Pfam" id="PF22694">
    <property type="entry name" value="CtpB_N-like"/>
    <property type="match status" value="1"/>
</dbReference>
<dbReference type="SMART" id="SM00245">
    <property type="entry name" value="TSPc"/>
    <property type="match status" value="1"/>
</dbReference>
<reference evidence="8 9" key="1">
    <citation type="submission" date="2019-11" db="EMBL/GenBank/DDBJ databases">
        <title>Draft genome sequences of five Paenibacillus species of dairy origin.</title>
        <authorList>
            <person name="Olajide A.M."/>
            <person name="Chen S."/>
            <person name="Lapointe G."/>
        </authorList>
    </citation>
    <scope>NUCLEOTIDE SEQUENCE [LARGE SCALE GENOMIC DNA]</scope>
    <source>
        <strain evidence="8 9">12CR55</strain>
    </source>
</reference>
<proteinExistence type="inferred from homology"/>
<dbReference type="NCBIfam" id="TIGR00225">
    <property type="entry name" value="prc"/>
    <property type="match status" value="1"/>
</dbReference>
<dbReference type="Pfam" id="PF03572">
    <property type="entry name" value="Peptidase_S41"/>
    <property type="match status" value="1"/>
</dbReference>
<dbReference type="CDD" id="cd07560">
    <property type="entry name" value="Peptidase_S41_CPP"/>
    <property type="match status" value="1"/>
</dbReference>
<feature type="domain" description="PDZ" evidence="7">
    <location>
        <begin position="87"/>
        <end position="178"/>
    </location>
</feature>
<evidence type="ECO:0000259" key="7">
    <source>
        <dbReference type="PROSITE" id="PS50106"/>
    </source>
</evidence>
<dbReference type="InterPro" id="IPR041489">
    <property type="entry name" value="PDZ_6"/>
</dbReference>
<dbReference type="PROSITE" id="PS50106">
    <property type="entry name" value="PDZ"/>
    <property type="match status" value="1"/>
</dbReference>
<keyword evidence="2 5" id="KW-0645">Protease</keyword>
<dbReference type="RefSeq" id="WP_155612641.1">
    <property type="nucleotide sequence ID" value="NZ_WNZW01000011.1"/>
</dbReference>
<accession>A0A7X3CQI6</accession>
<evidence type="ECO:0000313" key="8">
    <source>
        <dbReference type="EMBL" id="MUG47262.1"/>
    </source>
</evidence>
<dbReference type="EMBL" id="WNZW01000011">
    <property type="protein sequence ID" value="MUG47262.1"/>
    <property type="molecule type" value="Genomic_DNA"/>
</dbReference>
<dbReference type="InterPro" id="IPR005151">
    <property type="entry name" value="Tail-specific_protease"/>
</dbReference>
<dbReference type="Gene3D" id="3.90.226.10">
    <property type="entry name" value="2-enoyl-CoA Hydratase, Chain A, domain 1"/>
    <property type="match status" value="1"/>
</dbReference>
<keyword evidence="3 5" id="KW-0378">Hydrolase</keyword>
<sequence length="483" mass="53178">MLKSWYKSAVISLLLLALCLPTAVYADNSAIEAAEASDLEVLQEVLQLLNDNNLEGVQREEFIENAIRGMVYTLEDPYSDYYTEEELLEFENDLNQEYVGIGVLLRYVQGNLYVTEVLDGSPAKAAGVRKGDVITSVDGYPVTSVDDIYLIQGEENTKASITINRSGSKLSFQIARSHFALPAVSSRMISAGDIGYIAISSFSDQADEEFAVHLSKLRKLGMKSLVLDLRDNLGGYVESAQNIAKHFIKDGVLMYIESQNGILEAIKISDGSSLNMPVVILTNEWTASASEILTAALRDNGIAKVVGTQTYGKARIQNIYSLSNGGSLKMTIMKYLTPKREDFNYIGLEPDVEVNLNQTAQLITAMHQIGLTNMEVSGNPWELSINNISFSGYLDVVQDGSKVYASSRVLAALVQGQASWTANPGVLTITEDSGKKQQFKRDAGSVKILNDETFIELGMFKKSYPNVDWSYQQGLLKLKVKMK</sequence>
<evidence type="ECO:0000256" key="6">
    <source>
        <dbReference type="SAM" id="SignalP"/>
    </source>
</evidence>